<sequence>MCKTIYSILFFFCISILQAQNFDINTLRKININRNESLDPAFKLVTNTAVTISIATPVALYAVGLINNDSLVKKQAIFIGETFLVNAVITTILKDVVKRQRPYETYPEIQKEATGGGYSFPSGHTSTAFATATSLSMAVPKWYVIAPSFAWATAVGYSRMHLGVHYPTDVFAGALVGSGSAYLTYKINKWMAKKRTPKDFQSTKQ</sequence>
<dbReference type="EMBL" id="VJZT01000004">
    <property type="protein sequence ID" value="TRX40878.1"/>
    <property type="molecule type" value="Genomic_DNA"/>
</dbReference>
<dbReference type="CDD" id="cd01610">
    <property type="entry name" value="PAP2_like"/>
    <property type="match status" value="1"/>
</dbReference>
<feature type="domain" description="Phosphatidic acid phosphatase type 2/haloperoxidase" evidence="2">
    <location>
        <begin position="76"/>
        <end position="185"/>
    </location>
</feature>
<dbReference type="AlphaFoldDB" id="A0A553E756"/>
<keyword evidence="1" id="KW-0732">Signal</keyword>
<evidence type="ECO:0000259" key="2">
    <source>
        <dbReference type="SMART" id="SM00014"/>
    </source>
</evidence>
<protein>
    <submittedName>
        <fullName evidence="3">Phosphatase PAP2 family protein</fullName>
    </submittedName>
</protein>
<accession>A0A553E756</accession>
<dbReference type="Proteomes" id="UP000316371">
    <property type="component" value="Unassembled WGS sequence"/>
</dbReference>
<evidence type="ECO:0000313" key="4">
    <source>
        <dbReference type="Proteomes" id="UP000316371"/>
    </source>
</evidence>
<proteinExistence type="predicted"/>
<reference evidence="3 4" key="1">
    <citation type="submission" date="2019-07" db="EMBL/GenBank/DDBJ databases">
        <title>Novel species of Flavobacterium.</title>
        <authorList>
            <person name="Liu Q."/>
            <person name="Xin Y.-H."/>
        </authorList>
    </citation>
    <scope>NUCLEOTIDE SEQUENCE [LARGE SCALE GENOMIC DNA]</scope>
    <source>
        <strain evidence="3 4">LB1R34</strain>
    </source>
</reference>
<dbReference type="Pfam" id="PF01569">
    <property type="entry name" value="PAP2"/>
    <property type="match status" value="1"/>
</dbReference>
<evidence type="ECO:0000313" key="3">
    <source>
        <dbReference type="EMBL" id="TRX40878.1"/>
    </source>
</evidence>
<evidence type="ECO:0000256" key="1">
    <source>
        <dbReference type="SAM" id="SignalP"/>
    </source>
</evidence>
<keyword evidence="4" id="KW-1185">Reference proteome</keyword>
<dbReference type="PANTHER" id="PTHR14969:SF13">
    <property type="entry name" value="AT30094P"/>
    <property type="match status" value="1"/>
</dbReference>
<feature type="chain" id="PRO_5021700332" evidence="1">
    <location>
        <begin position="20"/>
        <end position="205"/>
    </location>
</feature>
<organism evidence="3 4">
    <name type="scientific">Flavobacterium restrictum</name>
    <dbReference type="NCBI Taxonomy" id="2594428"/>
    <lineage>
        <taxon>Bacteria</taxon>
        <taxon>Pseudomonadati</taxon>
        <taxon>Bacteroidota</taxon>
        <taxon>Flavobacteriia</taxon>
        <taxon>Flavobacteriales</taxon>
        <taxon>Flavobacteriaceae</taxon>
        <taxon>Flavobacterium</taxon>
    </lineage>
</organism>
<dbReference type="SUPFAM" id="SSF48317">
    <property type="entry name" value="Acid phosphatase/Vanadium-dependent haloperoxidase"/>
    <property type="match status" value="1"/>
</dbReference>
<comment type="caution">
    <text evidence="3">The sequence shown here is derived from an EMBL/GenBank/DDBJ whole genome shotgun (WGS) entry which is preliminary data.</text>
</comment>
<dbReference type="Gene3D" id="1.20.144.10">
    <property type="entry name" value="Phosphatidic acid phosphatase type 2/haloperoxidase"/>
    <property type="match status" value="1"/>
</dbReference>
<dbReference type="RefSeq" id="WP_144255861.1">
    <property type="nucleotide sequence ID" value="NZ_VJZT01000004.1"/>
</dbReference>
<dbReference type="OrthoDB" id="9773582at2"/>
<dbReference type="InterPro" id="IPR000326">
    <property type="entry name" value="PAP2/HPO"/>
</dbReference>
<gene>
    <name evidence="3" type="ORF">FNW21_06150</name>
</gene>
<dbReference type="InterPro" id="IPR036938">
    <property type="entry name" value="PAP2/HPO_sf"/>
</dbReference>
<name>A0A553E756_9FLAO</name>
<dbReference type="SMART" id="SM00014">
    <property type="entry name" value="acidPPc"/>
    <property type="match status" value="1"/>
</dbReference>
<dbReference type="PANTHER" id="PTHR14969">
    <property type="entry name" value="SPHINGOSINE-1-PHOSPHATE PHOSPHOHYDROLASE"/>
    <property type="match status" value="1"/>
</dbReference>
<feature type="signal peptide" evidence="1">
    <location>
        <begin position="1"/>
        <end position="19"/>
    </location>
</feature>